<evidence type="ECO:0000313" key="5">
    <source>
        <dbReference type="Proteomes" id="UP000075714"/>
    </source>
</evidence>
<dbReference type="InterPro" id="IPR044685">
    <property type="entry name" value="CPD1-like"/>
</dbReference>
<dbReference type="SUPFAM" id="SSF46565">
    <property type="entry name" value="Chaperone J-domain"/>
    <property type="match status" value="1"/>
</dbReference>
<dbReference type="AlphaFoldDB" id="A0A150GJN7"/>
<proteinExistence type="predicted"/>
<feature type="compositionally biased region" description="Low complexity" evidence="1">
    <location>
        <begin position="629"/>
        <end position="643"/>
    </location>
</feature>
<feature type="transmembrane region" description="Helical" evidence="2">
    <location>
        <begin position="786"/>
        <end position="805"/>
    </location>
</feature>
<dbReference type="Pfam" id="PF25515">
    <property type="entry name" value="Arm_PDR"/>
    <property type="match status" value="1"/>
</dbReference>
<evidence type="ECO:0000256" key="2">
    <source>
        <dbReference type="SAM" id="Phobius"/>
    </source>
</evidence>
<keyword evidence="2" id="KW-1133">Transmembrane helix</keyword>
<reference evidence="5" key="1">
    <citation type="journal article" date="2016" name="Nat. Commun.">
        <title>The Gonium pectorale genome demonstrates co-option of cell cycle regulation during the evolution of multicellularity.</title>
        <authorList>
            <person name="Hanschen E.R."/>
            <person name="Marriage T.N."/>
            <person name="Ferris P.J."/>
            <person name="Hamaji T."/>
            <person name="Toyoda A."/>
            <person name="Fujiyama A."/>
            <person name="Neme R."/>
            <person name="Noguchi H."/>
            <person name="Minakuchi Y."/>
            <person name="Suzuki M."/>
            <person name="Kawai-Toyooka H."/>
            <person name="Smith D.R."/>
            <person name="Sparks H."/>
            <person name="Anderson J."/>
            <person name="Bakaric R."/>
            <person name="Luria V."/>
            <person name="Karger A."/>
            <person name="Kirschner M.W."/>
            <person name="Durand P.M."/>
            <person name="Michod R.E."/>
            <person name="Nozaki H."/>
            <person name="Olson B.J."/>
        </authorList>
    </citation>
    <scope>NUCLEOTIDE SEQUENCE [LARGE SCALE GENOMIC DNA]</scope>
    <source>
        <strain evidence="5">NIES-2863</strain>
    </source>
</reference>
<evidence type="ECO:0000313" key="4">
    <source>
        <dbReference type="EMBL" id="KXZ49895.1"/>
    </source>
</evidence>
<dbReference type="PANTHER" id="PTHR33925">
    <property type="entry name" value="PLASTID DIVISION PROTEIN CDP1, CHLOROPLASTIC-RELATED"/>
    <property type="match status" value="1"/>
</dbReference>
<dbReference type="PANTHER" id="PTHR33925:SF1">
    <property type="entry name" value="PROTEIN ACCUMULATION AND REPLICATION OF CHLOROPLASTS 6, CHLOROPLASTIC"/>
    <property type="match status" value="1"/>
</dbReference>
<dbReference type="InterPro" id="IPR001623">
    <property type="entry name" value="DnaJ_domain"/>
</dbReference>
<feature type="region of interest" description="Disordered" evidence="1">
    <location>
        <begin position="563"/>
        <end position="643"/>
    </location>
</feature>
<dbReference type="Proteomes" id="UP000075714">
    <property type="component" value="Unassembled WGS sequence"/>
</dbReference>
<name>A0A150GJN7_GONPE</name>
<gene>
    <name evidence="4" type="ORF">GPECTOR_19g346</name>
</gene>
<dbReference type="EMBL" id="LSYV01000020">
    <property type="protein sequence ID" value="KXZ49895.1"/>
    <property type="molecule type" value="Genomic_DNA"/>
</dbReference>
<dbReference type="Pfam" id="PF23468">
    <property type="entry name" value="ARC6"/>
    <property type="match status" value="1"/>
</dbReference>
<dbReference type="InterPro" id="IPR058032">
    <property type="entry name" value="CDP1-like_a_solenoid_1"/>
</dbReference>
<dbReference type="OrthoDB" id="512200at2759"/>
<sequence>MSSSEHVSVPVDYYRLLQVPRVSRPDAIRKAYEQHMRQSPATAYSADTLFARAVLLKAAAESLTDPDLRRSYDAKLAAGHSALRVSQQDLPGALVVLQEIGEYQLVLELGARWLELNGNQPDAGDVAAAVALAYCDRAGERLAAPDSGGAVLPACDDLDAALARLRRYGMAKQLQSQIVSALRDLAPDYACELAALPLGPDNTARRAKGVTLMRGVLRAAAAATDAARGTRTDAEAVAMLQSDALGEADDEARSAWGHARRMMQRGRDVLTCSEQVSLLPDALRGSGPVPHPDVVYDGALALIVDGFRNGWPHSIHKADSLLAYMEQGAAAAFAVAREQQDLAAAAALRRVHYGGAAAASSPGVYHYGEESAGSVSGQGQEPRHGGAGVALERAVCAVLLGDYEAAVELLGLQGGGAEAHAEDGDAARAAQEAAQLREFVLANSPSGVQDLRPGLCALTIRWLEGVALANFRDTTGQPVRPLQQSWFANPRVAAYLQVRRMFDAEQVLAAAHFLCNLLPTTAKLVSELAAKLAVVMAAMVARAQRIAFILVSAAAVAAKKGASGAGKSAPAPIPAVKSRPPGGKQGPGPHGPAAGAQLMPAHGPAAEAGLGPLPVDRDVEFPTGPSRPPGSASSSPFGHPYGKPVSAIPRGSIGAAAPAAAGLAATAAVATLPRAVPQQLTDQGEEHQGSAPDLRRRFAASAATDAALIDGSARLAAERGGQADAVDLDDHNDLHDEVEDDVLQDELVPPASGQSEAELRAHLAGLEAAMWDSEEPGAGEAKQKQLLIWIAGAVAIAAAFFAIFLRRPSVPSPSSSMVLMAPAAVSLASTSSSISAFRLRPVLRVSTA</sequence>
<keyword evidence="5" id="KW-1185">Reference proteome</keyword>
<dbReference type="Gene3D" id="1.10.287.110">
    <property type="entry name" value="DnaJ domain"/>
    <property type="match status" value="1"/>
</dbReference>
<comment type="caution">
    <text evidence="4">The sequence shown here is derived from an EMBL/GenBank/DDBJ whole genome shotgun (WGS) entry which is preliminary data.</text>
</comment>
<keyword evidence="2" id="KW-0472">Membrane</keyword>
<dbReference type="PROSITE" id="PS50076">
    <property type="entry name" value="DNAJ_2"/>
    <property type="match status" value="1"/>
</dbReference>
<dbReference type="STRING" id="33097.A0A150GJN7"/>
<dbReference type="InterPro" id="IPR057137">
    <property type="entry name" value="CDP1-like_a_solenoid_2"/>
</dbReference>
<protein>
    <recommendedName>
        <fullName evidence="3">J domain-containing protein</fullName>
    </recommendedName>
</protein>
<evidence type="ECO:0000259" key="3">
    <source>
        <dbReference type="PROSITE" id="PS50076"/>
    </source>
</evidence>
<keyword evidence="2" id="KW-0812">Transmembrane</keyword>
<evidence type="ECO:0000256" key="1">
    <source>
        <dbReference type="SAM" id="MobiDB-lite"/>
    </source>
</evidence>
<accession>A0A150GJN7</accession>
<feature type="domain" description="J" evidence="3">
    <location>
        <begin position="12"/>
        <end position="76"/>
    </location>
</feature>
<organism evidence="4 5">
    <name type="scientific">Gonium pectorale</name>
    <name type="common">Green alga</name>
    <dbReference type="NCBI Taxonomy" id="33097"/>
    <lineage>
        <taxon>Eukaryota</taxon>
        <taxon>Viridiplantae</taxon>
        <taxon>Chlorophyta</taxon>
        <taxon>core chlorophytes</taxon>
        <taxon>Chlorophyceae</taxon>
        <taxon>CS clade</taxon>
        <taxon>Chlamydomonadales</taxon>
        <taxon>Volvocaceae</taxon>
        <taxon>Gonium</taxon>
    </lineage>
</organism>
<dbReference type="InterPro" id="IPR036869">
    <property type="entry name" value="J_dom_sf"/>
</dbReference>